<reference evidence="3" key="1">
    <citation type="journal article" date="2014" name="Science">
        <title>Ancient hybridizations among the ancestral genomes of bread wheat.</title>
        <authorList>
            <consortium name="International Wheat Genome Sequencing Consortium,"/>
            <person name="Marcussen T."/>
            <person name="Sandve S.R."/>
            <person name="Heier L."/>
            <person name="Spannagl M."/>
            <person name="Pfeifer M."/>
            <person name="Jakobsen K.S."/>
            <person name="Wulff B.B."/>
            <person name="Steuernagel B."/>
            <person name="Mayer K.F."/>
            <person name="Olsen O.A."/>
        </authorList>
    </citation>
    <scope>NUCLEOTIDE SEQUENCE [LARGE SCALE GENOMIC DNA]</scope>
    <source>
        <strain evidence="3">cv. AL8/78</strain>
    </source>
</reference>
<reference evidence="3" key="2">
    <citation type="journal article" date="2017" name="Nat. Plants">
        <title>The Aegilops tauschii genome reveals multiple impacts of transposons.</title>
        <authorList>
            <person name="Zhao G."/>
            <person name="Zou C."/>
            <person name="Li K."/>
            <person name="Wang K."/>
            <person name="Li T."/>
            <person name="Gao L."/>
            <person name="Zhang X."/>
            <person name="Wang H."/>
            <person name="Yang Z."/>
            <person name="Liu X."/>
            <person name="Jiang W."/>
            <person name="Mao L."/>
            <person name="Kong X."/>
            <person name="Jiao Y."/>
            <person name="Jia J."/>
        </authorList>
    </citation>
    <scope>NUCLEOTIDE SEQUENCE [LARGE SCALE GENOMIC DNA]</scope>
    <source>
        <strain evidence="3">cv. AL8/78</strain>
    </source>
</reference>
<dbReference type="EnsemblPlants" id="AET7Gv20112900.2">
    <property type="protein sequence ID" value="AET7Gv20112900.2"/>
    <property type="gene ID" value="AET7Gv20112900"/>
</dbReference>
<name>A0A453QGY4_AEGTS</name>
<evidence type="ECO:0000313" key="2">
    <source>
        <dbReference type="EnsemblPlants" id="AET7Gv20112900.2"/>
    </source>
</evidence>
<evidence type="ECO:0000256" key="1">
    <source>
        <dbReference type="SAM" id="Phobius"/>
    </source>
</evidence>
<feature type="transmembrane region" description="Helical" evidence="1">
    <location>
        <begin position="6"/>
        <end position="30"/>
    </location>
</feature>
<accession>A0A453QGY4</accession>
<reference evidence="2" key="4">
    <citation type="submission" date="2019-03" db="UniProtKB">
        <authorList>
            <consortium name="EnsemblPlants"/>
        </authorList>
    </citation>
    <scope>IDENTIFICATION</scope>
</reference>
<sequence>MIYRNWSLLSSTVVIWGSVGAAGLAGIFLFGGKVTNHHESLLVVRGVIRSLCIINQS</sequence>
<dbReference type="Proteomes" id="UP000015105">
    <property type="component" value="Chromosome 7D"/>
</dbReference>
<keyword evidence="1" id="KW-0472">Membrane</keyword>
<keyword evidence="1" id="KW-0812">Transmembrane</keyword>
<evidence type="ECO:0000313" key="3">
    <source>
        <dbReference type="Proteomes" id="UP000015105"/>
    </source>
</evidence>
<keyword evidence="1" id="KW-1133">Transmembrane helix</keyword>
<reference evidence="2" key="5">
    <citation type="journal article" date="2021" name="G3 (Bethesda)">
        <title>Aegilops tauschii genome assembly Aet v5.0 features greater sequence contiguity and improved annotation.</title>
        <authorList>
            <person name="Wang L."/>
            <person name="Zhu T."/>
            <person name="Rodriguez J.C."/>
            <person name="Deal K.R."/>
            <person name="Dubcovsky J."/>
            <person name="McGuire P.E."/>
            <person name="Lux T."/>
            <person name="Spannagl M."/>
            <person name="Mayer K.F.X."/>
            <person name="Baldrich P."/>
            <person name="Meyers B.C."/>
            <person name="Huo N."/>
            <person name="Gu Y.Q."/>
            <person name="Zhou H."/>
            <person name="Devos K.M."/>
            <person name="Bennetzen J.L."/>
            <person name="Unver T."/>
            <person name="Budak H."/>
            <person name="Gulick P.J."/>
            <person name="Galiba G."/>
            <person name="Kalapos B."/>
            <person name="Nelson D.R."/>
            <person name="Li P."/>
            <person name="You F.M."/>
            <person name="Luo M.C."/>
            <person name="Dvorak J."/>
        </authorList>
    </citation>
    <scope>NUCLEOTIDE SEQUENCE [LARGE SCALE GENOMIC DNA]</scope>
    <source>
        <strain evidence="2">cv. AL8/78</strain>
    </source>
</reference>
<dbReference type="AlphaFoldDB" id="A0A453QGY4"/>
<proteinExistence type="predicted"/>
<protein>
    <submittedName>
        <fullName evidence="2">Uncharacterized protein</fullName>
    </submittedName>
</protein>
<reference evidence="2" key="3">
    <citation type="journal article" date="2017" name="Nature">
        <title>Genome sequence of the progenitor of the wheat D genome Aegilops tauschii.</title>
        <authorList>
            <person name="Luo M.C."/>
            <person name="Gu Y.Q."/>
            <person name="Puiu D."/>
            <person name="Wang H."/>
            <person name="Twardziok S.O."/>
            <person name="Deal K.R."/>
            <person name="Huo N."/>
            <person name="Zhu T."/>
            <person name="Wang L."/>
            <person name="Wang Y."/>
            <person name="McGuire P.E."/>
            <person name="Liu S."/>
            <person name="Long H."/>
            <person name="Ramasamy R.K."/>
            <person name="Rodriguez J.C."/>
            <person name="Van S.L."/>
            <person name="Yuan L."/>
            <person name="Wang Z."/>
            <person name="Xia Z."/>
            <person name="Xiao L."/>
            <person name="Anderson O.D."/>
            <person name="Ouyang S."/>
            <person name="Liang Y."/>
            <person name="Zimin A.V."/>
            <person name="Pertea G."/>
            <person name="Qi P."/>
            <person name="Bennetzen J.L."/>
            <person name="Dai X."/>
            <person name="Dawson M.W."/>
            <person name="Muller H.G."/>
            <person name="Kugler K."/>
            <person name="Rivarola-Duarte L."/>
            <person name="Spannagl M."/>
            <person name="Mayer K.F.X."/>
            <person name="Lu F.H."/>
            <person name="Bevan M.W."/>
            <person name="Leroy P."/>
            <person name="Li P."/>
            <person name="You F.M."/>
            <person name="Sun Q."/>
            <person name="Liu Z."/>
            <person name="Lyons E."/>
            <person name="Wicker T."/>
            <person name="Salzberg S.L."/>
            <person name="Devos K.M."/>
            <person name="Dvorak J."/>
        </authorList>
    </citation>
    <scope>NUCLEOTIDE SEQUENCE [LARGE SCALE GENOMIC DNA]</scope>
    <source>
        <strain evidence="2">cv. AL8/78</strain>
    </source>
</reference>
<keyword evidence="3" id="KW-1185">Reference proteome</keyword>
<dbReference type="Gramene" id="AET7Gv20112900.2">
    <property type="protein sequence ID" value="AET7Gv20112900.2"/>
    <property type="gene ID" value="AET7Gv20112900"/>
</dbReference>
<organism evidence="2 3">
    <name type="scientific">Aegilops tauschii subsp. strangulata</name>
    <name type="common">Goatgrass</name>
    <dbReference type="NCBI Taxonomy" id="200361"/>
    <lineage>
        <taxon>Eukaryota</taxon>
        <taxon>Viridiplantae</taxon>
        <taxon>Streptophyta</taxon>
        <taxon>Embryophyta</taxon>
        <taxon>Tracheophyta</taxon>
        <taxon>Spermatophyta</taxon>
        <taxon>Magnoliopsida</taxon>
        <taxon>Liliopsida</taxon>
        <taxon>Poales</taxon>
        <taxon>Poaceae</taxon>
        <taxon>BOP clade</taxon>
        <taxon>Pooideae</taxon>
        <taxon>Triticodae</taxon>
        <taxon>Triticeae</taxon>
        <taxon>Triticinae</taxon>
        <taxon>Aegilops</taxon>
    </lineage>
</organism>